<dbReference type="EMBL" id="JBHLWQ010000085">
    <property type="protein sequence ID" value="MFC0200529.1"/>
    <property type="molecule type" value="Genomic_DNA"/>
</dbReference>
<gene>
    <name evidence="1" type="ORF">ACFFIZ_09415</name>
</gene>
<comment type="caution">
    <text evidence="1">The sequence shown here is derived from an EMBL/GenBank/DDBJ whole genome shotgun (WGS) entry which is preliminary data.</text>
</comment>
<sequence length="302" mass="34130">MSYRSKTLSLQRAYFHEGFNRTLEDVLRLSFEKLDKVEDRLVDKDFFSKFFFASLQGPSSGIGVFVRVLEIESAVGVINFDTTDPNAAVEEFFHPGKREFLKEEMVFYVVRNHILACNLKNKAGTLSANMLELAANSGVLDREAKMRIADVPDQTTLARIEEIGVKEVLFTINNFMENLNVSARHPSGSRVMQMIFGMPSEGNDVRKRANAIGKIILSRGKFVKDEVQKDQWLTEIGKELTEADSVDSFRITLEDGTKASNSMLRKSKVVKLPRHANSYSFDHAKKALELYYKDLATAKLLG</sequence>
<protein>
    <submittedName>
        <fullName evidence="1">Uncharacterized protein</fullName>
    </submittedName>
</protein>
<proteinExistence type="predicted"/>
<reference evidence="1 2" key="1">
    <citation type="submission" date="2024-09" db="EMBL/GenBank/DDBJ databases">
        <authorList>
            <person name="Sun Q."/>
            <person name="Mori K."/>
        </authorList>
    </citation>
    <scope>NUCLEOTIDE SEQUENCE [LARGE SCALE GENOMIC DNA]</scope>
    <source>
        <strain evidence="1 2">CCM 7904</strain>
    </source>
</reference>
<name>A0ABV6CIE2_9RHOB</name>
<accession>A0ABV6CIE2</accession>
<dbReference type="RefSeq" id="WP_265506725.1">
    <property type="nucleotide sequence ID" value="NZ_JAOTBE010000016.1"/>
</dbReference>
<organism evidence="1 2">
    <name type="scientific">Paracoccus rhizosphaerae</name>
    <dbReference type="NCBI Taxonomy" id="1133347"/>
    <lineage>
        <taxon>Bacteria</taxon>
        <taxon>Pseudomonadati</taxon>
        <taxon>Pseudomonadota</taxon>
        <taxon>Alphaproteobacteria</taxon>
        <taxon>Rhodobacterales</taxon>
        <taxon>Paracoccaceae</taxon>
        <taxon>Paracoccus</taxon>
    </lineage>
</organism>
<evidence type="ECO:0000313" key="2">
    <source>
        <dbReference type="Proteomes" id="UP001589795"/>
    </source>
</evidence>
<dbReference type="Proteomes" id="UP001589795">
    <property type="component" value="Unassembled WGS sequence"/>
</dbReference>
<evidence type="ECO:0000313" key="1">
    <source>
        <dbReference type="EMBL" id="MFC0200529.1"/>
    </source>
</evidence>
<keyword evidence="2" id="KW-1185">Reference proteome</keyword>